<evidence type="ECO:0000259" key="1">
    <source>
        <dbReference type="PROSITE" id="PS51186"/>
    </source>
</evidence>
<keyword evidence="3" id="KW-1185">Reference proteome</keyword>
<protein>
    <submittedName>
        <fullName evidence="2">GNAT family N-acetyltransferase</fullName>
        <ecNumber evidence="2">2.3.1.-</ecNumber>
    </submittedName>
</protein>
<dbReference type="EMBL" id="CP146256">
    <property type="protein sequence ID" value="XAH75886.1"/>
    <property type="molecule type" value="Genomic_DNA"/>
</dbReference>
<evidence type="ECO:0000313" key="3">
    <source>
        <dbReference type="Proteomes" id="UP001451571"/>
    </source>
</evidence>
<feature type="domain" description="N-acetyltransferase" evidence="1">
    <location>
        <begin position="1"/>
        <end position="157"/>
    </location>
</feature>
<keyword evidence="2" id="KW-0808">Transferase</keyword>
<dbReference type="PROSITE" id="PS51186">
    <property type="entry name" value="GNAT"/>
    <property type="match status" value="1"/>
</dbReference>
<name>A0ABZ3F333_9FIRM</name>
<sequence>MNIRLANHKDIDALIKLRFDYYTSENWEVTKEMSDLFHSQLLKYYSKHLNIDFFAALVENDNENVVSCAFLAISEMPANLSVPTGKKGTILNVLTYPECRKRGYATKAINLLIEEAQRQDLSLIELMASELGMPLYRKLGFQEPKYSSFTRMKMELI</sequence>
<dbReference type="InterPro" id="IPR000182">
    <property type="entry name" value="GNAT_dom"/>
</dbReference>
<dbReference type="SUPFAM" id="SSF55729">
    <property type="entry name" value="Acyl-CoA N-acyltransferases (Nat)"/>
    <property type="match status" value="1"/>
</dbReference>
<dbReference type="Pfam" id="PF00583">
    <property type="entry name" value="Acetyltransf_1"/>
    <property type="match status" value="1"/>
</dbReference>
<accession>A0ABZ3F333</accession>
<reference evidence="2 3" key="1">
    <citation type="submission" date="2024-02" db="EMBL/GenBank/DDBJ databases">
        <title>Bacterial strain from lacustrine sediment.</title>
        <authorList>
            <person name="Petit C."/>
            <person name="Fadhlaoui K."/>
        </authorList>
    </citation>
    <scope>NUCLEOTIDE SEQUENCE [LARGE SCALE GENOMIC DNA]</scope>
    <source>
        <strain evidence="2 3">IPX-CK</strain>
    </source>
</reference>
<dbReference type="EC" id="2.3.1.-" evidence="2"/>
<dbReference type="Gene3D" id="3.40.630.30">
    <property type="match status" value="1"/>
</dbReference>
<organism evidence="2 3">
    <name type="scientific">Kineothrix sedimenti</name>
    <dbReference type="NCBI Taxonomy" id="3123317"/>
    <lineage>
        <taxon>Bacteria</taxon>
        <taxon>Bacillati</taxon>
        <taxon>Bacillota</taxon>
        <taxon>Clostridia</taxon>
        <taxon>Lachnospirales</taxon>
        <taxon>Lachnospiraceae</taxon>
        <taxon>Kineothrix</taxon>
    </lineage>
</organism>
<dbReference type="GO" id="GO:0016746">
    <property type="term" value="F:acyltransferase activity"/>
    <property type="evidence" value="ECO:0007669"/>
    <property type="project" value="UniProtKB-KW"/>
</dbReference>
<keyword evidence="2" id="KW-0012">Acyltransferase</keyword>
<dbReference type="InterPro" id="IPR016181">
    <property type="entry name" value="Acyl_CoA_acyltransferase"/>
</dbReference>
<dbReference type="RefSeq" id="WP_342759462.1">
    <property type="nucleotide sequence ID" value="NZ_CP146256.1"/>
</dbReference>
<evidence type="ECO:0000313" key="2">
    <source>
        <dbReference type="EMBL" id="XAH75886.1"/>
    </source>
</evidence>
<gene>
    <name evidence="2" type="ORF">V6984_09065</name>
</gene>
<proteinExistence type="predicted"/>
<dbReference type="Proteomes" id="UP001451571">
    <property type="component" value="Chromosome"/>
</dbReference>